<sequence>MRRKTLFHLVPEGWAVLVGLAVAFFIVNAVVSFWVASPILVLLVMAGLYFRDSPRNVPAEPLAIIAPVDGKVIHRRECYDPFLDREAIKLSLRVGLLANYLIRSPVEGTVVELSGEAVENLDGCASHIRTDEGDHVVIVIREGRLFGRRPCRSNYGERVGQGRCCGMRRLARRVDLYLPVNSRVEVELGDSVRGGACVLAKLVHKPTTRGTDGEDVATGFSGPIGLRRSVL</sequence>
<dbReference type="EMBL" id="AFNV02000013">
    <property type="protein sequence ID" value="ERJ19023.1"/>
    <property type="molecule type" value="Genomic_DNA"/>
</dbReference>
<dbReference type="Proteomes" id="UP000006242">
    <property type="component" value="Unassembled WGS sequence"/>
</dbReference>
<reference evidence="1 2" key="2">
    <citation type="journal article" date="2013" name="PLoS ONE">
        <title>INDIGO - INtegrated Data Warehouse of MIcrobial GenOmes with Examples from the Red Sea Extremophiles.</title>
        <authorList>
            <person name="Alam I."/>
            <person name="Antunes A."/>
            <person name="Kamau A.A."/>
            <person name="Ba Alawi W."/>
            <person name="Kalkatawi M."/>
            <person name="Stingl U."/>
            <person name="Bajic V.B."/>
        </authorList>
    </citation>
    <scope>NUCLEOTIDE SEQUENCE [LARGE SCALE GENOMIC DNA]</scope>
    <source>
        <strain evidence="1 2">E1L3A</strain>
    </source>
</reference>
<keyword evidence="1" id="KW-0456">Lyase</keyword>
<gene>
    <name evidence="1" type="primary">psd</name>
    <name evidence="1" type="ORF">SSPSH_002105</name>
</gene>
<organism evidence="1 2">
    <name type="scientific">Salinisphaera shabanensis E1L3A</name>
    <dbReference type="NCBI Taxonomy" id="1033802"/>
    <lineage>
        <taxon>Bacteria</taxon>
        <taxon>Pseudomonadati</taxon>
        <taxon>Pseudomonadota</taxon>
        <taxon>Gammaproteobacteria</taxon>
        <taxon>Salinisphaerales</taxon>
        <taxon>Salinisphaeraceae</taxon>
        <taxon>Salinisphaera</taxon>
    </lineage>
</organism>
<reference evidence="1 2" key="1">
    <citation type="journal article" date="2011" name="J. Bacteriol.">
        <title>Genome sequence of Salinisphaera shabanensis, a gammaproteobacterium from the harsh, variable environment of the brine-seawater interface of the Shaban Deep in the Red Sea.</title>
        <authorList>
            <person name="Antunes A."/>
            <person name="Alam I."/>
            <person name="Bajic V.B."/>
            <person name="Stingl U."/>
        </authorList>
    </citation>
    <scope>NUCLEOTIDE SEQUENCE [LARGE SCALE GENOMIC DNA]</scope>
    <source>
        <strain evidence="1 2">E1L3A</strain>
    </source>
</reference>
<keyword evidence="2" id="KW-1185">Reference proteome</keyword>
<accession>A0ACB4V642</accession>
<evidence type="ECO:0000313" key="1">
    <source>
        <dbReference type="EMBL" id="ERJ19023.1"/>
    </source>
</evidence>
<name>A0ACB4V642_9GAMM</name>
<dbReference type="EC" id="4.1.1.65" evidence="1"/>
<evidence type="ECO:0000313" key="2">
    <source>
        <dbReference type="Proteomes" id="UP000006242"/>
    </source>
</evidence>
<protein>
    <submittedName>
        <fullName evidence="1">Phosphatidylserine decarboxylase proenzyme protein</fullName>
        <ecNumber evidence="1">4.1.1.65</ecNumber>
    </submittedName>
</protein>
<comment type="caution">
    <text evidence="1">The sequence shown here is derived from an EMBL/GenBank/DDBJ whole genome shotgun (WGS) entry which is preliminary data.</text>
</comment>
<proteinExistence type="predicted"/>